<dbReference type="InterPro" id="IPR032710">
    <property type="entry name" value="NTF2-like_dom_sf"/>
</dbReference>
<evidence type="ECO:0000256" key="1">
    <source>
        <dbReference type="SAM" id="MobiDB-lite"/>
    </source>
</evidence>
<dbReference type="RefSeq" id="WP_275228743.1">
    <property type="nucleotide sequence ID" value="NZ_JARESE010000044.1"/>
</dbReference>
<feature type="region of interest" description="Disordered" evidence="1">
    <location>
        <begin position="163"/>
        <end position="205"/>
    </location>
</feature>
<dbReference type="EMBL" id="JARESE010000044">
    <property type="protein sequence ID" value="MDE8652663.1"/>
    <property type="molecule type" value="Genomic_DNA"/>
</dbReference>
<evidence type="ECO:0000259" key="3">
    <source>
        <dbReference type="Pfam" id="PF14534"/>
    </source>
</evidence>
<feature type="domain" description="DUF4440" evidence="3">
    <location>
        <begin position="33"/>
        <end position="144"/>
    </location>
</feature>
<dbReference type="Gene3D" id="3.10.450.50">
    <property type="match status" value="1"/>
</dbReference>
<dbReference type="InterPro" id="IPR027843">
    <property type="entry name" value="DUF4440"/>
</dbReference>
<dbReference type="SUPFAM" id="SSF54427">
    <property type="entry name" value="NTF2-like"/>
    <property type="match status" value="1"/>
</dbReference>
<accession>A0ABT5WTB8</accession>
<comment type="caution">
    <text evidence="4">The sequence shown here is derived from an EMBL/GenBank/DDBJ whole genome shotgun (WGS) entry which is preliminary data.</text>
</comment>
<feature type="signal peptide" evidence="2">
    <location>
        <begin position="1"/>
        <end position="26"/>
    </location>
</feature>
<evidence type="ECO:0000313" key="5">
    <source>
        <dbReference type="Proteomes" id="UP001216253"/>
    </source>
</evidence>
<reference evidence="4 5" key="1">
    <citation type="submission" date="2023-03" db="EMBL/GenBank/DDBJ databases">
        <title>NovoSphingobium album sp. nov. isolated from polycyclic aromatic hydrocarbons- and heavy-metal polluted soil.</title>
        <authorList>
            <person name="Liu Z."/>
            <person name="Wang K."/>
        </authorList>
    </citation>
    <scope>NUCLEOTIDE SEQUENCE [LARGE SCALE GENOMIC DNA]</scope>
    <source>
        <strain evidence="4 5">H3SJ31-1</strain>
    </source>
</reference>
<feature type="chain" id="PRO_5045722305" evidence="2">
    <location>
        <begin position="27"/>
        <end position="205"/>
    </location>
</feature>
<feature type="compositionally biased region" description="Pro residues" evidence="1">
    <location>
        <begin position="195"/>
        <end position="205"/>
    </location>
</feature>
<protein>
    <submittedName>
        <fullName evidence="4">Nuclear transport factor 2 family protein</fullName>
    </submittedName>
</protein>
<keyword evidence="2" id="KW-0732">Signal</keyword>
<sequence>MTHNSSRKILLALAMAGAALPSLAWADTKADLEARYTELKAALDTREPDKIKPLLTPDFTDIALDGQKQTADDMIDRLSMIPVDPERKATVSIESVQEDGGTAQVMVREATSGSREGRDGQVHAFAMSRLSHDTWVRGDKGWQLKSIEAEEMSMSRDGQVMRTLKKGDPMPMGRGMGGRGRGGNGPGGGPGDGPMGPPPGGPEGQ</sequence>
<organism evidence="4 5">
    <name type="scientific">Novosphingobium album</name>
    <name type="common">ex Liu et al. 2023</name>
    <dbReference type="NCBI Taxonomy" id="3031130"/>
    <lineage>
        <taxon>Bacteria</taxon>
        <taxon>Pseudomonadati</taxon>
        <taxon>Pseudomonadota</taxon>
        <taxon>Alphaproteobacteria</taxon>
        <taxon>Sphingomonadales</taxon>
        <taxon>Sphingomonadaceae</taxon>
        <taxon>Novosphingobium</taxon>
    </lineage>
</organism>
<proteinExistence type="predicted"/>
<dbReference type="Pfam" id="PF14534">
    <property type="entry name" value="DUF4440"/>
    <property type="match status" value="1"/>
</dbReference>
<gene>
    <name evidence="4" type="ORF">PYV00_13215</name>
</gene>
<name>A0ABT5WTB8_9SPHN</name>
<keyword evidence="5" id="KW-1185">Reference proteome</keyword>
<evidence type="ECO:0000256" key="2">
    <source>
        <dbReference type="SAM" id="SignalP"/>
    </source>
</evidence>
<dbReference type="Proteomes" id="UP001216253">
    <property type="component" value="Unassembled WGS sequence"/>
</dbReference>
<evidence type="ECO:0000313" key="4">
    <source>
        <dbReference type="EMBL" id="MDE8652663.1"/>
    </source>
</evidence>
<feature type="compositionally biased region" description="Gly residues" evidence="1">
    <location>
        <begin position="174"/>
        <end position="194"/>
    </location>
</feature>